<evidence type="ECO:0000313" key="3">
    <source>
        <dbReference type="Proteomes" id="UP001218170"/>
    </source>
</evidence>
<comment type="caution">
    <text evidence="2">The sequence shown here is derived from an EMBL/GenBank/DDBJ whole genome shotgun (WGS) entry which is preliminary data.</text>
</comment>
<dbReference type="Proteomes" id="UP001218170">
    <property type="component" value="Unassembled WGS sequence"/>
</dbReference>
<evidence type="ECO:0000256" key="1">
    <source>
        <dbReference type="SAM" id="MobiDB-lite"/>
    </source>
</evidence>
<accession>A0ABT5SJY9</accession>
<sequence>MRPPAGTGAETLWVGGRHIGQVCDAIAHHRLLERGWTVHQLLERVDRYRAGMRRDLEPAEQRDPLAWLFWLVSQAVPGDELAPAARSQLEREQARARAAARAAEDAAARERIAAEEPQIDAILAAMRGNRPRRSAPGHGRGPRR</sequence>
<name>A0ABT5SJY9_9MICO</name>
<organism evidence="2 3">
    <name type="scientific">Microbacterium thalli</name>
    <dbReference type="NCBI Taxonomy" id="3027921"/>
    <lineage>
        <taxon>Bacteria</taxon>
        <taxon>Bacillati</taxon>
        <taxon>Actinomycetota</taxon>
        <taxon>Actinomycetes</taxon>
        <taxon>Micrococcales</taxon>
        <taxon>Microbacteriaceae</taxon>
        <taxon>Microbacterium</taxon>
    </lineage>
</organism>
<proteinExistence type="predicted"/>
<protein>
    <submittedName>
        <fullName evidence="2">Uncharacterized protein</fullName>
    </submittedName>
</protein>
<feature type="compositionally biased region" description="Basic residues" evidence="1">
    <location>
        <begin position="129"/>
        <end position="144"/>
    </location>
</feature>
<gene>
    <name evidence="2" type="ORF">PUW80_12170</name>
</gene>
<evidence type="ECO:0000313" key="2">
    <source>
        <dbReference type="EMBL" id="MDD7963102.1"/>
    </source>
</evidence>
<reference evidence="2 3" key="1">
    <citation type="submission" date="2023-02" db="EMBL/GenBank/DDBJ databases">
        <title>Study of novel species of the Microbacterium genus.</title>
        <authorList>
            <person name="Arroyo-Herrera I."/>
            <person name="Roman-Ponce B."/>
            <person name="Vasquez-Murrieta M.S."/>
        </authorList>
    </citation>
    <scope>NUCLEOTIDE SEQUENCE [LARGE SCALE GENOMIC DNA]</scope>
    <source>
        <strain evidence="2 3">NE1TT3</strain>
    </source>
</reference>
<dbReference type="EMBL" id="JAQZCI010000003">
    <property type="protein sequence ID" value="MDD7963102.1"/>
    <property type="molecule type" value="Genomic_DNA"/>
</dbReference>
<feature type="region of interest" description="Disordered" evidence="1">
    <location>
        <begin position="125"/>
        <end position="144"/>
    </location>
</feature>
<dbReference type="RefSeq" id="WP_274264785.1">
    <property type="nucleotide sequence ID" value="NZ_JAQZCI010000003.1"/>
</dbReference>
<keyword evidence="3" id="KW-1185">Reference proteome</keyword>